<accession>G5JNW1</accession>
<dbReference type="Proteomes" id="UP000004322">
    <property type="component" value="Unassembled WGS sequence"/>
</dbReference>
<protein>
    <submittedName>
        <fullName evidence="1">Uncharacterized protein</fullName>
    </submittedName>
</protein>
<keyword evidence="2" id="KW-1185">Reference proteome</keyword>
<proteinExistence type="predicted"/>
<dbReference type="OrthoDB" id="2228633at2"/>
<gene>
    <name evidence="1" type="ORF">STRCR_1492</name>
</gene>
<sequence length="330" mass="38510">MVKLKRYWKLLISLLAILLALGVYLGIEHYKEQQLKNYYGKFLSYRPPKRIKRAEFLDGQSVAIDWENTDKKADRYIPKIFDFDGLTDSTSCYIIREQRRLRGETGSVNSSFTRNKLQKGEYWFVNIYKKTGQKLGQPTKIDIPKVVRKYKSSYYPTGVDILKQDGKSFLTIFIDKISTAGGSDYGDNSRIYMDLETQEILDEREIKRAEKRISPFIGVELYKKVEKQGLYFSDNDISLTKEGIKQSRHWRIAKKYPKVYKILKNGGNLYLMQDETDMDYTAKILQLFAPKGKDIFDGVAIPSEYSTDGQAHTVKSYEEFKKYYKTEGME</sequence>
<dbReference type="AlphaFoldDB" id="G5JNW1"/>
<reference evidence="1" key="1">
    <citation type="submission" date="2011-07" db="EMBL/GenBank/DDBJ databases">
        <authorList>
            <person name="Stanhope M.J."/>
            <person name="Durkin A.S."/>
            <person name="Hostetler J."/>
            <person name="Kim M."/>
            <person name="Radune D."/>
            <person name="Singh I."/>
            <person name="Town C.D."/>
        </authorList>
    </citation>
    <scope>NUCLEOTIDE SEQUENCE [LARGE SCALE GENOMIC DNA]</scope>
    <source>
        <strain evidence="1">HS-6</strain>
    </source>
</reference>
<name>G5JNW1_STRCG</name>
<dbReference type="EMBL" id="AEUV02000002">
    <property type="protein sequence ID" value="EHI73587.1"/>
    <property type="molecule type" value="Genomic_DNA"/>
</dbReference>
<comment type="caution">
    <text evidence="1">The sequence shown here is derived from an EMBL/GenBank/DDBJ whole genome shotgun (WGS) entry which is preliminary data.</text>
</comment>
<dbReference type="RefSeq" id="WP_004225772.1">
    <property type="nucleotide sequence ID" value="NZ_AEUV02000002.1"/>
</dbReference>
<dbReference type="STRING" id="873449.STRCR_1492"/>
<evidence type="ECO:0000313" key="2">
    <source>
        <dbReference type="Proteomes" id="UP000004322"/>
    </source>
</evidence>
<organism evidence="1 2">
    <name type="scientific">Streptococcus criceti HS-6</name>
    <dbReference type="NCBI Taxonomy" id="873449"/>
    <lineage>
        <taxon>Bacteria</taxon>
        <taxon>Bacillati</taxon>
        <taxon>Bacillota</taxon>
        <taxon>Bacilli</taxon>
        <taxon>Lactobacillales</taxon>
        <taxon>Streptococcaceae</taxon>
        <taxon>Streptococcus</taxon>
    </lineage>
</organism>
<evidence type="ECO:0000313" key="1">
    <source>
        <dbReference type="EMBL" id="EHI73587.1"/>
    </source>
</evidence>